<name>A0A1H0RC86_HALAD</name>
<reference evidence="3" key="1">
    <citation type="submission" date="2016-10" db="EMBL/GenBank/DDBJ databases">
        <authorList>
            <person name="Varghese N."/>
            <person name="Submissions S."/>
        </authorList>
    </citation>
    <scope>NUCLEOTIDE SEQUENCE [LARGE SCALE GENOMIC DNA]</scope>
    <source>
        <strain evidence="3">CGMCC 1.3703</strain>
    </source>
</reference>
<dbReference type="InterPro" id="IPR018691">
    <property type="entry name" value="DUF2188"/>
</dbReference>
<organism evidence="2 3">
    <name type="scientific">Halobacillus aidingensis</name>
    <dbReference type="NCBI Taxonomy" id="240303"/>
    <lineage>
        <taxon>Bacteria</taxon>
        <taxon>Bacillati</taxon>
        <taxon>Bacillota</taxon>
        <taxon>Bacilli</taxon>
        <taxon>Bacillales</taxon>
        <taxon>Bacillaceae</taxon>
        <taxon>Halobacillus</taxon>
    </lineage>
</organism>
<keyword evidence="3" id="KW-1185">Reference proteome</keyword>
<accession>A0A1H0RC86</accession>
<dbReference type="OrthoDB" id="8858565at2"/>
<sequence>MPWDTDDYPSSFKNLETPIRKKAIDIANAMIDEGYKEGQAIPIATEQAKEWYENADEKEINRVKQMSDKNLKTRDEEGRQGESRPELLEKGQHVVAHEEGWAVKTEDARQPSDVFDKKQDAIDRAKEIAENKGTQVVIHKKDGRIQEKMSMDGES</sequence>
<dbReference type="Pfam" id="PF09954">
    <property type="entry name" value="DUF2188"/>
    <property type="match status" value="1"/>
</dbReference>
<evidence type="ECO:0000313" key="2">
    <source>
        <dbReference type="EMBL" id="SDP27232.1"/>
    </source>
</evidence>
<dbReference type="Proteomes" id="UP000198860">
    <property type="component" value="Unassembled WGS sequence"/>
</dbReference>
<dbReference type="AlphaFoldDB" id="A0A1H0RC86"/>
<proteinExistence type="predicted"/>
<gene>
    <name evidence="2" type="ORF">SAMN05421677_1153</name>
</gene>
<protein>
    <submittedName>
        <fullName evidence="2">Uncharacterized protein YdaT</fullName>
    </submittedName>
</protein>
<dbReference type="EMBL" id="FNIZ01000015">
    <property type="protein sequence ID" value="SDP27232.1"/>
    <property type="molecule type" value="Genomic_DNA"/>
</dbReference>
<dbReference type="RefSeq" id="WP_089653274.1">
    <property type="nucleotide sequence ID" value="NZ_FNIZ01000015.1"/>
</dbReference>
<evidence type="ECO:0000256" key="1">
    <source>
        <dbReference type="SAM" id="MobiDB-lite"/>
    </source>
</evidence>
<evidence type="ECO:0000313" key="3">
    <source>
        <dbReference type="Proteomes" id="UP000198860"/>
    </source>
</evidence>
<dbReference type="STRING" id="240303.SAMN05421677_1153"/>
<feature type="region of interest" description="Disordered" evidence="1">
    <location>
        <begin position="62"/>
        <end position="117"/>
    </location>
</feature>